<dbReference type="InterPro" id="IPR050330">
    <property type="entry name" value="Bact_OuterMem_StrucFunc"/>
</dbReference>
<evidence type="ECO:0000313" key="8">
    <source>
        <dbReference type="Proteomes" id="UP001279681"/>
    </source>
</evidence>
<keyword evidence="5" id="KW-0732">Signal</keyword>
<dbReference type="Proteomes" id="UP001279681">
    <property type="component" value="Unassembled WGS sequence"/>
</dbReference>
<dbReference type="EMBL" id="JAVIKH010000002">
    <property type="protein sequence ID" value="MDX8335449.1"/>
    <property type="molecule type" value="Genomic_DNA"/>
</dbReference>
<evidence type="ECO:0000256" key="3">
    <source>
        <dbReference type="ARBA" id="ARBA00023237"/>
    </source>
</evidence>
<dbReference type="SUPFAM" id="SSF103088">
    <property type="entry name" value="OmpA-like"/>
    <property type="match status" value="1"/>
</dbReference>
<dbReference type="PROSITE" id="PS51123">
    <property type="entry name" value="OMPA_2"/>
    <property type="match status" value="1"/>
</dbReference>
<dbReference type="PANTHER" id="PTHR30329">
    <property type="entry name" value="STATOR ELEMENT OF FLAGELLAR MOTOR COMPLEX"/>
    <property type="match status" value="1"/>
</dbReference>
<sequence>MRNKKIIAMLLLTTSLLGACTATTNNAGNKKAGSTVKGAAAGALIGQLVGKDTKGTLIGAGIGALAGLGWGAYKDAQYKEFMNALQSTNITVTNNKDNINLRLPGESSFKSGSAVLNGGFYAPLNSIAYIMNKYPETKIQVSGYTDNTGNPNSNLNLSLQRAQSVANYLAAQGVSPSRISSVGYGDRNPVASNATSEGRALNRRVEINIYQQ</sequence>
<evidence type="ECO:0000256" key="5">
    <source>
        <dbReference type="SAM" id="SignalP"/>
    </source>
</evidence>
<gene>
    <name evidence="7" type="ORF">RFV38_02875</name>
</gene>
<dbReference type="Pfam" id="PF13441">
    <property type="entry name" value="Gly-zipper_YMGG"/>
    <property type="match status" value="1"/>
</dbReference>
<dbReference type="PANTHER" id="PTHR30329:SF21">
    <property type="entry name" value="LIPOPROTEIN YIAD-RELATED"/>
    <property type="match status" value="1"/>
</dbReference>
<keyword evidence="3" id="KW-0998">Cell outer membrane</keyword>
<dbReference type="InterPro" id="IPR027367">
    <property type="entry name" value="Gly-zipper_YMGG"/>
</dbReference>
<dbReference type="PRINTS" id="PR01021">
    <property type="entry name" value="OMPADOMAIN"/>
</dbReference>
<protein>
    <submittedName>
        <fullName evidence="7">OmpA family protein</fullName>
    </submittedName>
</protein>
<reference evidence="8" key="1">
    <citation type="submission" date="2023-07" db="EMBL/GenBank/DDBJ databases">
        <authorList>
            <person name="Colorado M.A."/>
            <person name="Villamil L.M."/>
            <person name="Melo J.F."/>
            <person name="Rodriguez J.A."/>
            <person name="Ruiz R.Y."/>
        </authorList>
    </citation>
    <scope>NUCLEOTIDE SEQUENCE [LARGE SCALE GENOMIC DNA]</scope>
    <source>
        <strain evidence="8">C33</strain>
    </source>
</reference>
<evidence type="ECO:0000313" key="7">
    <source>
        <dbReference type="EMBL" id="MDX8335449.1"/>
    </source>
</evidence>
<dbReference type="RefSeq" id="WP_320312850.1">
    <property type="nucleotide sequence ID" value="NZ_JAVIKH010000002.1"/>
</dbReference>
<organism evidence="7 8">
    <name type="scientific">Candidatus Cetobacterium colombiensis</name>
    <dbReference type="NCBI Taxonomy" id="3073100"/>
    <lineage>
        <taxon>Bacteria</taxon>
        <taxon>Fusobacteriati</taxon>
        <taxon>Fusobacteriota</taxon>
        <taxon>Fusobacteriia</taxon>
        <taxon>Fusobacteriales</taxon>
        <taxon>Fusobacteriaceae</taxon>
        <taxon>Cetobacterium</taxon>
    </lineage>
</organism>
<name>A0ABU4W886_9FUSO</name>
<comment type="subcellular location">
    <subcellularLocation>
        <location evidence="1">Cell outer membrane</location>
    </subcellularLocation>
</comment>
<dbReference type="InterPro" id="IPR006664">
    <property type="entry name" value="OMP_bac"/>
</dbReference>
<dbReference type="PROSITE" id="PS51257">
    <property type="entry name" value="PROKAR_LIPOPROTEIN"/>
    <property type="match status" value="1"/>
</dbReference>
<evidence type="ECO:0000256" key="1">
    <source>
        <dbReference type="ARBA" id="ARBA00004442"/>
    </source>
</evidence>
<comment type="caution">
    <text evidence="7">The sequence shown here is derived from an EMBL/GenBank/DDBJ whole genome shotgun (WGS) entry which is preliminary data.</text>
</comment>
<dbReference type="InterPro" id="IPR006665">
    <property type="entry name" value="OmpA-like"/>
</dbReference>
<dbReference type="CDD" id="cd07185">
    <property type="entry name" value="OmpA_C-like"/>
    <property type="match status" value="1"/>
</dbReference>
<evidence type="ECO:0000259" key="6">
    <source>
        <dbReference type="PROSITE" id="PS51123"/>
    </source>
</evidence>
<dbReference type="Pfam" id="PF00691">
    <property type="entry name" value="OmpA"/>
    <property type="match status" value="1"/>
</dbReference>
<proteinExistence type="predicted"/>
<dbReference type="InterPro" id="IPR036737">
    <property type="entry name" value="OmpA-like_sf"/>
</dbReference>
<evidence type="ECO:0000256" key="4">
    <source>
        <dbReference type="PROSITE-ProRule" id="PRU00473"/>
    </source>
</evidence>
<dbReference type="Gene3D" id="3.30.1330.60">
    <property type="entry name" value="OmpA-like domain"/>
    <property type="match status" value="1"/>
</dbReference>
<keyword evidence="8" id="KW-1185">Reference proteome</keyword>
<accession>A0ABU4W886</accession>
<evidence type="ECO:0000256" key="2">
    <source>
        <dbReference type="ARBA" id="ARBA00023136"/>
    </source>
</evidence>
<feature type="chain" id="PRO_5046983894" evidence="5">
    <location>
        <begin position="28"/>
        <end position="212"/>
    </location>
</feature>
<feature type="domain" description="OmpA-like" evidence="6">
    <location>
        <begin position="96"/>
        <end position="212"/>
    </location>
</feature>
<feature type="signal peptide" evidence="5">
    <location>
        <begin position="1"/>
        <end position="27"/>
    </location>
</feature>
<keyword evidence="2 4" id="KW-0472">Membrane</keyword>